<dbReference type="EMBL" id="FOJI01000024">
    <property type="protein sequence ID" value="SEW45081.1"/>
    <property type="molecule type" value="Genomic_DNA"/>
</dbReference>
<keyword evidence="2" id="KW-0378">Hydrolase</keyword>
<dbReference type="Gene3D" id="3.40.50.1820">
    <property type="entry name" value="alpha/beta hydrolase"/>
    <property type="match status" value="1"/>
</dbReference>
<protein>
    <submittedName>
        <fullName evidence="2">Lysophospholipase, alpha-beta hydrolase superfamily</fullName>
    </submittedName>
</protein>
<dbReference type="RefSeq" id="WP_092457909.1">
    <property type="nucleotide sequence ID" value="NZ_FOJI01000024.1"/>
</dbReference>
<feature type="domain" description="Serine aminopeptidase S33" evidence="1">
    <location>
        <begin position="27"/>
        <end position="290"/>
    </location>
</feature>
<organism evidence="2 3">
    <name type="scientific">[Clostridium] fimetarium</name>
    <dbReference type="NCBI Taxonomy" id="99656"/>
    <lineage>
        <taxon>Bacteria</taxon>
        <taxon>Bacillati</taxon>
        <taxon>Bacillota</taxon>
        <taxon>Clostridia</taxon>
        <taxon>Lachnospirales</taxon>
        <taxon>Lachnospiraceae</taxon>
    </lineage>
</organism>
<accession>A0A1I0RUP2</accession>
<evidence type="ECO:0000313" key="2">
    <source>
        <dbReference type="EMBL" id="SEW45081.1"/>
    </source>
</evidence>
<dbReference type="STRING" id="99656.SAMN05421659_12415"/>
<dbReference type="OrthoDB" id="9806902at2"/>
<dbReference type="Proteomes" id="UP000199701">
    <property type="component" value="Unassembled WGS sequence"/>
</dbReference>
<name>A0A1I0RUP2_9FIRM</name>
<dbReference type="Pfam" id="PF12146">
    <property type="entry name" value="Hydrolase_4"/>
    <property type="match status" value="1"/>
</dbReference>
<reference evidence="2 3" key="1">
    <citation type="submission" date="2016-10" db="EMBL/GenBank/DDBJ databases">
        <authorList>
            <person name="de Groot N.N."/>
        </authorList>
    </citation>
    <scope>NUCLEOTIDE SEQUENCE [LARGE SCALE GENOMIC DNA]</scope>
    <source>
        <strain evidence="2 3">DSM 9179</strain>
    </source>
</reference>
<gene>
    <name evidence="2" type="ORF">SAMN05421659_12415</name>
</gene>
<dbReference type="PANTHER" id="PTHR11614">
    <property type="entry name" value="PHOSPHOLIPASE-RELATED"/>
    <property type="match status" value="1"/>
</dbReference>
<keyword evidence="3" id="KW-1185">Reference proteome</keyword>
<dbReference type="InterPro" id="IPR029058">
    <property type="entry name" value="AB_hydrolase_fold"/>
</dbReference>
<evidence type="ECO:0000259" key="1">
    <source>
        <dbReference type="Pfam" id="PF12146"/>
    </source>
</evidence>
<dbReference type="SUPFAM" id="SSF53474">
    <property type="entry name" value="alpha/beta-Hydrolases"/>
    <property type="match status" value="1"/>
</dbReference>
<dbReference type="GO" id="GO:0016787">
    <property type="term" value="F:hydrolase activity"/>
    <property type="evidence" value="ECO:0007669"/>
    <property type="project" value="UniProtKB-KW"/>
</dbReference>
<dbReference type="InterPro" id="IPR051044">
    <property type="entry name" value="MAG_DAG_Lipase"/>
</dbReference>
<dbReference type="InterPro" id="IPR022742">
    <property type="entry name" value="Hydrolase_4"/>
</dbReference>
<evidence type="ECO:0000313" key="3">
    <source>
        <dbReference type="Proteomes" id="UP000199701"/>
    </source>
</evidence>
<sequence>MKNSTFTFQSSNNTNAIHGVIWAPKGEPKAILQIAHGMTEFIERYEEFAQFMVDNKILVVGNDHIGHGKSVDSKEGWGYFAKKDGSACVVEDMHHVTKIMKKKYSDTPYYLLGHSMGSFMVRRYVMNYGKELTGAIIMGTGNQPFPMVIGGKALVKIETLVKGEKYRSKLVEIIMFGAYNKRIKDAKTPCDWLTTDKAIVEKYLKEPSCTFIFTLNGFNSLLDTILYIMKKRNIDKIPKDLPILLTSGEEDPVGNYGKDVQTLYKKMTKTGIHNIDLKLYKGCRHEILNEVTRQTVYKDILEWIISK</sequence>
<dbReference type="AlphaFoldDB" id="A0A1I0RUP2"/>
<proteinExistence type="predicted"/>